<dbReference type="EC" id="1.1.1.-" evidence="2"/>
<dbReference type="Pfam" id="PF00107">
    <property type="entry name" value="ADH_zinc_N"/>
    <property type="match status" value="1"/>
</dbReference>
<gene>
    <name evidence="2" type="ORF">MNB_SUP05-7-225</name>
</gene>
<evidence type="ECO:0000313" key="2">
    <source>
        <dbReference type="EMBL" id="SFV85192.1"/>
    </source>
</evidence>
<feature type="domain" description="Alcohol dehydrogenase-like C-terminal" evidence="1">
    <location>
        <begin position="1"/>
        <end position="99"/>
    </location>
</feature>
<dbReference type="Gene3D" id="3.40.50.720">
    <property type="entry name" value="NAD(P)-binding Rossmann-like Domain"/>
    <property type="match status" value="1"/>
</dbReference>
<reference evidence="2" key="1">
    <citation type="submission" date="2016-10" db="EMBL/GenBank/DDBJ databases">
        <authorList>
            <person name="de Groot N.N."/>
        </authorList>
    </citation>
    <scope>NUCLEOTIDE SEQUENCE</scope>
</reference>
<name>A0A1W1DU42_9ZZZZ</name>
<organism evidence="2">
    <name type="scientific">hydrothermal vent metagenome</name>
    <dbReference type="NCBI Taxonomy" id="652676"/>
    <lineage>
        <taxon>unclassified sequences</taxon>
        <taxon>metagenomes</taxon>
        <taxon>ecological metagenomes</taxon>
    </lineage>
</organism>
<dbReference type="GO" id="GO:0016491">
    <property type="term" value="F:oxidoreductase activity"/>
    <property type="evidence" value="ECO:0007669"/>
    <property type="project" value="UniProtKB-KW"/>
</dbReference>
<accession>A0A1W1DU42</accession>
<proteinExistence type="predicted"/>
<keyword evidence="2" id="KW-0456">Lyase</keyword>
<keyword evidence="2" id="KW-0560">Oxidoreductase</keyword>
<dbReference type="InterPro" id="IPR013149">
    <property type="entry name" value="ADH-like_C"/>
</dbReference>
<sequence>MAIQLSKKVAKLNVIATASRDQSRKWCERMGADTVLDHNNLPQQFNNNNLAAPDFILCMGNPDQYFETMSELIAPQGTICLLANAGKDYDINLLKAKSITLVWLKLMT</sequence>
<dbReference type="SUPFAM" id="SSF51735">
    <property type="entry name" value="NAD(P)-binding Rossmann-fold domains"/>
    <property type="match status" value="1"/>
</dbReference>
<dbReference type="GO" id="GO:0016829">
    <property type="term" value="F:lyase activity"/>
    <property type="evidence" value="ECO:0007669"/>
    <property type="project" value="UniProtKB-KW"/>
</dbReference>
<evidence type="ECO:0000259" key="1">
    <source>
        <dbReference type="Pfam" id="PF00107"/>
    </source>
</evidence>
<dbReference type="EMBL" id="FPHW01000191">
    <property type="protein sequence ID" value="SFV85192.1"/>
    <property type="molecule type" value="Genomic_DNA"/>
</dbReference>
<protein>
    <submittedName>
        <fullName evidence="2">Bifunctional protein: zinc-containing alcohol dehydrogenase quinone oxidoreductase ( NADPH:quinone reductase) Similar to arginate lyase</fullName>
        <ecNumber evidence="2">1.1.1.-</ecNumber>
    </submittedName>
</protein>
<dbReference type="InterPro" id="IPR036291">
    <property type="entry name" value="NAD(P)-bd_dom_sf"/>
</dbReference>
<dbReference type="AlphaFoldDB" id="A0A1W1DU42"/>